<keyword evidence="1" id="KW-0813">Transport</keyword>
<dbReference type="InterPro" id="IPR027417">
    <property type="entry name" value="P-loop_NTPase"/>
</dbReference>
<dbReference type="PANTHER" id="PTHR45772">
    <property type="entry name" value="CONSERVED COMPONENT OF ABC TRANSPORTER FOR NATURAL AMINO ACIDS-RELATED"/>
    <property type="match status" value="1"/>
</dbReference>
<dbReference type="SMART" id="SM00382">
    <property type="entry name" value="AAA"/>
    <property type="match status" value="1"/>
</dbReference>
<dbReference type="PROSITE" id="PS00211">
    <property type="entry name" value="ABC_TRANSPORTER_1"/>
    <property type="match status" value="1"/>
</dbReference>
<dbReference type="SUPFAM" id="SSF52540">
    <property type="entry name" value="P-loop containing nucleoside triphosphate hydrolases"/>
    <property type="match status" value="1"/>
</dbReference>
<evidence type="ECO:0000256" key="2">
    <source>
        <dbReference type="ARBA" id="ARBA00022741"/>
    </source>
</evidence>
<dbReference type="InterPro" id="IPR003439">
    <property type="entry name" value="ABC_transporter-like_ATP-bd"/>
</dbReference>
<dbReference type="PANTHER" id="PTHR45772:SF9">
    <property type="entry name" value="CONSERVED COMPONENT OF ABC TRANSPORTER FOR NATURAL AMINO ACIDS"/>
    <property type="match status" value="1"/>
</dbReference>
<dbReference type="RefSeq" id="WP_232419112.1">
    <property type="nucleotide sequence ID" value="NZ_CP101990.1"/>
</dbReference>
<evidence type="ECO:0000256" key="1">
    <source>
        <dbReference type="ARBA" id="ARBA00022448"/>
    </source>
</evidence>
<feature type="domain" description="ABC transporter" evidence="4">
    <location>
        <begin position="16"/>
        <end position="257"/>
    </location>
</feature>
<gene>
    <name evidence="5" type="ORF">NP095_13830</name>
</gene>
<sequence length="257" mass="27837">MATPVIQGSGTTTALLTATGIEKRFGGVRALQDVDFRVEPGEIVGLVGPNGSGKSTLLACLSRAHDVDAGTIRFDDRDITRTRAKVMARRGMTRTFQNVKVFPELTVRENALLARQWDGVKPWQLLAAADPATGERVDHLLELTEMTRLAGEFAGNLSGGQKRLLELVMALVSKPRLVLLDEASSGVNPTLIESLKGYIRLLHEQEGVSFVIVEHNIGFIFSLASRIVVLDGGRVLADGSPDDIRHNQEVIDAYLGA</sequence>
<proteinExistence type="predicted"/>
<evidence type="ECO:0000313" key="5">
    <source>
        <dbReference type="EMBL" id="UUI68273.1"/>
    </source>
</evidence>
<keyword evidence="3 5" id="KW-0067">ATP-binding</keyword>
<evidence type="ECO:0000259" key="4">
    <source>
        <dbReference type="PROSITE" id="PS50893"/>
    </source>
</evidence>
<dbReference type="PROSITE" id="PS50893">
    <property type="entry name" value="ABC_TRANSPORTER_2"/>
    <property type="match status" value="1"/>
</dbReference>
<reference evidence="5 6" key="1">
    <citation type="submission" date="2022-07" db="EMBL/GenBank/DDBJ databases">
        <title>Novel species in genus Aeromicrobium.</title>
        <authorList>
            <person name="Ye L."/>
        </authorList>
    </citation>
    <scope>NUCLEOTIDE SEQUENCE [LARGE SCALE GENOMIC DNA]</scope>
    <source>
        <strain evidence="6">zg-Y50</strain>
    </source>
</reference>
<dbReference type="InterPro" id="IPR032823">
    <property type="entry name" value="BCA_ABC_TP_C"/>
</dbReference>
<dbReference type="InterPro" id="IPR051120">
    <property type="entry name" value="ABC_AA/LPS_Transport"/>
</dbReference>
<evidence type="ECO:0000313" key="6">
    <source>
        <dbReference type="Proteomes" id="UP001315860"/>
    </source>
</evidence>
<dbReference type="Pfam" id="PF12399">
    <property type="entry name" value="BCA_ABC_TP_C"/>
    <property type="match status" value="1"/>
</dbReference>
<evidence type="ECO:0000256" key="3">
    <source>
        <dbReference type="ARBA" id="ARBA00022840"/>
    </source>
</evidence>
<organism evidence="5 6">
    <name type="scientific">Aeromicrobium duanguangcaii</name>
    <dbReference type="NCBI Taxonomy" id="2968086"/>
    <lineage>
        <taxon>Bacteria</taxon>
        <taxon>Bacillati</taxon>
        <taxon>Actinomycetota</taxon>
        <taxon>Actinomycetes</taxon>
        <taxon>Propionibacteriales</taxon>
        <taxon>Nocardioidaceae</taxon>
        <taxon>Aeromicrobium</taxon>
    </lineage>
</organism>
<dbReference type="Pfam" id="PF00005">
    <property type="entry name" value="ABC_tran"/>
    <property type="match status" value="1"/>
</dbReference>
<dbReference type="Gene3D" id="3.40.50.300">
    <property type="entry name" value="P-loop containing nucleotide triphosphate hydrolases"/>
    <property type="match status" value="1"/>
</dbReference>
<dbReference type="GO" id="GO:0005524">
    <property type="term" value="F:ATP binding"/>
    <property type="evidence" value="ECO:0007669"/>
    <property type="project" value="UniProtKB-KW"/>
</dbReference>
<dbReference type="CDD" id="cd03219">
    <property type="entry name" value="ABC_Mj1267_LivG_branched"/>
    <property type="match status" value="1"/>
</dbReference>
<dbReference type="Proteomes" id="UP001315860">
    <property type="component" value="Chromosome"/>
</dbReference>
<keyword evidence="2" id="KW-0547">Nucleotide-binding</keyword>
<dbReference type="EMBL" id="CP101990">
    <property type="protein sequence ID" value="UUI68273.1"/>
    <property type="molecule type" value="Genomic_DNA"/>
</dbReference>
<keyword evidence="6" id="KW-1185">Reference proteome</keyword>
<accession>A0ABY5KIT8</accession>
<dbReference type="InterPro" id="IPR017871">
    <property type="entry name" value="ABC_transporter-like_CS"/>
</dbReference>
<dbReference type="InterPro" id="IPR003593">
    <property type="entry name" value="AAA+_ATPase"/>
</dbReference>
<name>A0ABY5KIT8_9ACTN</name>
<protein>
    <submittedName>
        <fullName evidence="5">ABC transporter ATP-binding protein</fullName>
    </submittedName>
</protein>